<dbReference type="OrthoDB" id="275457at2759"/>
<proteinExistence type="predicted"/>
<dbReference type="EMBL" id="AZIM01003299">
    <property type="protein sequence ID" value="ETE62364.1"/>
    <property type="molecule type" value="Genomic_DNA"/>
</dbReference>
<organism evidence="1 2">
    <name type="scientific">Ophiophagus hannah</name>
    <name type="common">King cobra</name>
    <name type="synonym">Naja hannah</name>
    <dbReference type="NCBI Taxonomy" id="8665"/>
    <lineage>
        <taxon>Eukaryota</taxon>
        <taxon>Metazoa</taxon>
        <taxon>Chordata</taxon>
        <taxon>Craniata</taxon>
        <taxon>Vertebrata</taxon>
        <taxon>Euteleostomi</taxon>
        <taxon>Lepidosauria</taxon>
        <taxon>Squamata</taxon>
        <taxon>Bifurcata</taxon>
        <taxon>Unidentata</taxon>
        <taxon>Episquamata</taxon>
        <taxon>Toxicofera</taxon>
        <taxon>Serpentes</taxon>
        <taxon>Colubroidea</taxon>
        <taxon>Elapidae</taxon>
        <taxon>Elapinae</taxon>
        <taxon>Ophiophagus</taxon>
    </lineage>
</organism>
<keyword evidence="1" id="KW-0830">Ubiquinone</keyword>
<reference evidence="1 2" key="1">
    <citation type="journal article" date="2013" name="Proc. Natl. Acad. Sci. U.S.A.">
        <title>The king cobra genome reveals dynamic gene evolution and adaptation in the snake venom system.</title>
        <authorList>
            <person name="Vonk F.J."/>
            <person name="Casewell N.R."/>
            <person name="Henkel C.V."/>
            <person name="Heimberg A.M."/>
            <person name="Jansen H.J."/>
            <person name="McCleary R.J."/>
            <person name="Kerkkamp H.M."/>
            <person name="Vos R.A."/>
            <person name="Guerreiro I."/>
            <person name="Calvete J.J."/>
            <person name="Wuster W."/>
            <person name="Woods A.E."/>
            <person name="Logan J.M."/>
            <person name="Harrison R.A."/>
            <person name="Castoe T.A."/>
            <person name="de Koning A.P."/>
            <person name="Pollock D.D."/>
            <person name="Yandell M."/>
            <person name="Calderon D."/>
            <person name="Renjifo C."/>
            <person name="Currier R.B."/>
            <person name="Salgado D."/>
            <person name="Pla D."/>
            <person name="Sanz L."/>
            <person name="Hyder A.S."/>
            <person name="Ribeiro J.M."/>
            <person name="Arntzen J.W."/>
            <person name="van den Thillart G.E."/>
            <person name="Boetzer M."/>
            <person name="Pirovano W."/>
            <person name="Dirks R.P."/>
            <person name="Spaink H.P."/>
            <person name="Duboule D."/>
            <person name="McGlinn E."/>
            <person name="Kini R.M."/>
            <person name="Richardson M.K."/>
        </authorList>
    </citation>
    <scope>NUCLEOTIDE SEQUENCE</scope>
    <source>
        <tissue evidence="1">Blood</tissue>
    </source>
</reference>
<sequence length="72" mass="8453">MNPFEPWITRDKVDQFHITDKRFPDLPGLEDLGINPTPLEMKAIEVIRRHRQSFWVEAELEDAKPATPVTHM</sequence>
<dbReference type="AlphaFoldDB" id="V8NJA4"/>
<keyword evidence="2" id="KW-1185">Reference proteome</keyword>
<name>V8NJA4_OPHHA</name>
<comment type="caution">
    <text evidence="1">The sequence shown here is derived from an EMBL/GenBank/DDBJ whole genome shotgun (WGS) entry which is preliminary data.</text>
</comment>
<gene>
    <name evidence="1" type="primary">NDUFA9</name>
    <name evidence="1" type="ORF">L345_11878</name>
</gene>
<feature type="non-terminal residue" evidence="1">
    <location>
        <position position="1"/>
    </location>
</feature>
<dbReference type="Proteomes" id="UP000018936">
    <property type="component" value="Unassembled WGS sequence"/>
</dbReference>
<accession>V8NJA4</accession>
<evidence type="ECO:0000313" key="1">
    <source>
        <dbReference type="EMBL" id="ETE62364.1"/>
    </source>
</evidence>
<protein>
    <submittedName>
        <fullName evidence="1">NADH dehydrogenase [ubiquinone] 1 alpha subcomplex subunit 9, mitochondrial</fullName>
    </submittedName>
</protein>
<evidence type="ECO:0000313" key="2">
    <source>
        <dbReference type="Proteomes" id="UP000018936"/>
    </source>
</evidence>